<evidence type="ECO:0000259" key="2">
    <source>
        <dbReference type="PROSITE" id="PS52035"/>
    </source>
</evidence>
<evidence type="ECO:0000313" key="4">
    <source>
        <dbReference type="Proteomes" id="UP000825381"/>
    </source>
</evidence>
<organism evidence="3 4">
    <name type="scientific">Flavobacterium litorale</name>
    <dbReference type="NCBI Taxonomy" id="2856519"/>
    <lineage>
        <taxon>Bacteria</taxon>
        <taxon>Pseudomonadati</taxon>
        <taxon>Bacteroidota</taxon>
        <taxon>Flavobacteriia</taxon>
        <taxon>Flavobacteriales</taxon>
        <taxon>Flavobacteriaceae</taxon>
        <taxon>Flavobacterium</taxon>
    </lineage>
</organism>
<sequence length="387" mass="44266">MNLEALHKKYKEQTITGRYITNNHIEPLLSNLNSYFTIGVLGNSVLGKPIHTIIVGNGKTKILIWSQMHGNESTCTKALFDMLNWLKTDTTATNTIKNNFTFYIIPILNPDGATLYTRENANKVDLNRDATNLSQPESKLLRDAFTAFKPHYCYNMHDQRTIFGVENTNGTQPATVSFLAPAFNAERAINSQRQIAMNLIVAMNDVLQKHIPEQVGRYDDSYNANCVGDYFQTLGIPTVLFEAGHYQNDYQREETRRFIFFALISGINAINENVIVVNKTKSYFDIPQNKQLFYDFVYRNINVDYESKEKIAIFASQYKEVLFENSIIFQAFIKKIDNPEIAIGHTEYDAKNGLYVGEDGNNYPIFDTKANFLIQPDRKFVNGTEIM</sequence>
<protein>
    <submittedName>
        <fullName evidence="3">Peptidase M14</fullName>
    </submittedName>
</protein>
<dbReference type="Proteomes" id="UP000825381">
    <property type="component" value="Chromosome"/>
</dbReference>
<feature type="domain" description="Peptidase M14" evidence="2">
    <location>
        <begin position="11"/>
        <end position="336"/>
    </location>
</feature>
<dbReference type="CDD" id="cd06239">
    <property type="entry name" value="M14-like"/>
    <property type="match status" value="1"/>
</dbReference>
<reference evidence="3 4" key="1">
    <citation type="submission" date="2021-07" db="EMBL/GenBank/DDBJ databases">
        <title>Flavobacterium WSW3-B6 sp.nov, isolated from seaweed.</title>
        <authorList>
            <person name="Muhammad N."/>
            <person name="Ho H."/>
            <person name="Lee Y.-J."/>
            <person name="Nguyen T."/>
            <person name="Ho J."/>
            <person name="Kim S.-G."/>
        </authorList>
    </citation>
    <scope>NUCLEOTIDE SEQUENCE [LARGE SCALE GENOMIC DNA]</scope>
    <source>
        <strain evidence="3 4">WSW3-B6</strain>
    </source>
</reference>
<dbReference type="InterPro" id="IPR000834">
    <property type="entry name" value="Peptidase_M14"/>
</dbReference>
<keyword evidence="4" id="KW-1185">Reference proteome</keyword>
<proteinExistence type="inferred from homology"/>
<dbReference type="Pfam" id="PF00246">
    <property type="entry name" value="Peptidase_M14"/>
    <property type="match status" value="1"/>
</dbReference>
<comment type="similarity">
    <text evidence="1">Belongs to the peptidase M14 family.</text>
</comment>
<dbReference type="EMBL" id="CP080429">
    <property type="protein sequence ID" value="QYJ67903.1"/>
    <property type="molecule type" value="Genomic_DNA"/>
</dbReference>
<dbReference type="Gene3D" id="3.40.630.10">
    <property type="entry name" value="Zn peptidases"/>
    <property type="match status" value="1"/>
</dbReference>
<dbReference type="SUPFAM" id="SSF53187">
    <property type="entry name" value="Zn-dependent exopeptidases"/>
    <property type="match status" value="1"/>
</dbReference>
<comment type="caution">
    <text evidence="1">Lacks conserved residue(s) required for the propagation of feature annotation.</text>
</comment>
<gene>
    <name evidence="3" type="ORF">K1I41_10185</name>
</gene>
<name>A0ABX8V9N7_9FLAO</name>
<accession>A0ABX8V9N7</accession>
<evidence type="ECO:0000313" key="3">
    <source>
        <dbReference type="EMBL" id="QYJ67903.1"/>
    </source>
</evidence>
<evidence type="ECO:0000256" key="1">
    <source>
        <dbReference type="PROSITE-ProRule" id="PRU01379"/>
    </source>
</evidence>
<dbReference type="RefSeq" id="WP_220640248.1">
    <property type="nucleotide sequence ID" value="NZ_CP080429.1"/>
</dbReference>
<dbReference type="PROSITE" id="PS52035">
    <property type="entry name" value="PEPTIDASE_M14"/>
    <property type="match status" value="1"/>
</dbReference>